<reference evidence="5 6" key="1">
    <citation type="submission" date="2019-07" db="EMBL/GenBank/DDBJ databases">
        <title>Description of 53C-WASEF.</title>
        <authorList>
            <person name="Pitt A."/>
            <person name="Hahn M.W."/>
        </authorList>
    </citation>
    <scope>NUCLEOTIDE SEQUENCE [LARGE SCALE GENOMIC DNA]</scope>
    <source>
        <strain evidence="5 6">53C-WASEF</strain>
    </source>
</reference>
<keyword evidence="1" id="KW-0805">Transcription regulation</keyword>
<evidence type="ECO:0000256" key="3">
    <source>
        <dbReference type="ARBA" id="ARBA00023163"/>
    </source>
</evidence>
<keyword evidence="3" id="KW-0804">Transcription</keyword>
<protein>
    <submittedName>
        <fullName evidence="5">LacI family transcriptional regulator</fullName>
    </submittedName>
</protein>
<dbReference type="Pfam" id="PF13377">
    <property type="entry name" value="Peripla_BP_3"/>
    <property type="match status" value="1"/>
</dbReference>
<dbReference type="InterPro" id="IPR046335">
    <property type="entry name" value="LacI/GalR-like_sensor"/>
</dbReference>
<dbReference type="SMART" id="SM00354">
    <property type="entry name" value="HTH_LACI"/>
    <property type="match status" value="1"/>
</dbReference>
<dbReference type="InterPro" id="IPR000843">
    <property type="entry name" value="HTH_LacI"/>
</dbReference>
<dbReference type="SUPFAM" id="SSF47413">
    <property type="entry name" value="lambda repressor-like DNA-binding domains"/>
    <property type="match status" value="1"/>
</dbReference>
<feature type="domain" description="HTH lacI-type" evidence="4">
    <location>
        <begin position="7"/>
        <end position="61"/>
    </location>
</feature>
<dbReference type="PANTHER" id="PTHR30146">
    <property type="entry name" value="LACI-RELATED TRANSCRIPTIONAL REPRESSOR"/>
    <property type="match status" value="1"/>
</dbReference>
<dbReference type="Proteomes" id="UP000315648">
    <property type="component" value="Unassembled WGS sequence"/>
</dbReference>
<dbReference type="GO" id="GO:0003700">
    <property type="term" value="F:DNA-binding transcription factor activity"/>
    <property type="evidence" value="ECO:0007669"/>
    <property type="project" value="TreeGrafter"/>
</dbReference>
<dbReference type="SUPFAM" id="SSF53822">
    <property type="entry name" value="Periplasmic binding protein-like I"/>
    <property type="match status" value="1"/>
</dbReference>
<dbReference type="CDD" id="cd01392">
    <property type="entry name" value="HTH_LacI"/>
    <property type="match status" value="1"/>
</dbReference>
<evidence type="ECO:0000256" key="1">
    <source>
        <dbReference type="ARBA" id="ARBA00023015"/>
    </source>
</evidence>
<name>A0A556QS71_9BACT</name>
<evidence type="ECO:0000313" key="5">
    <source>
        <dbReference type="EMBL" id="TSJ79473.1"/>
    </source>
</evidence>
<proteinExistence type="predicted"/>
<dbReference type="Gene3D" id="1.10.260.40">
    <property type="entry name" value="lambda repressor-like DNA-binding domains"/>
    <property type="match status" value="1"/>
</dbReference>
<sequence length="351" mass="39017">MNMPQPPSLRSLATLTGFSLGTVSMALRDDPRIAPKTRELILRTATAQGYKPDPLLAGRMNHIRRRSATRAPVKLAHVVAWNHLGSYYEFGPFRDFKAGAAARAAEFGYEFEDFLLDDVFMHPQRLAGILRTRSVPGVLIAPVQRPEIIHARLAAGDPWLKLDFTAYATIGYTLNLPRISRTVHDHAAAVEMACLKLSSRGYRRIGLVLSEIMHTRVHRRWLAGWVCSQADLSKAPRPLIAGNLTDPAVFDRWLKREKPDVIITCDWDTVSAHLQRLRLGTPDDIGLVDLQWLSPDSARAAVDQSNHEVGAAAVDIILAQINRHERGEPAIPKTVLVPGRWIEGPSIRPAT</sequence>
<comment type="caution">
    <text evidence="5">The sequence shown here is derived from an EMBL/GenBank/DDBJ whole genome shotgun (WGS) entry which is preliminary data.</text>
</comment>
<gene>
    <name evidence="5" type="ORF">FPL22_09350</name>
</gene>
<dbReference type="OrthoDB" id="3467214at2"/>
<dbReference type="EMBL" id="VMBG01000001">
    <property type="protein sequence ID" value="TSJ79473.1"/>
    <property type="molecule type" value="Genomic_DNA"/>
</dbReference>
<dbReference type="InterPro" id="IPR028082">
    <property type="entry name" value="Peripla_BP_I"/>
</dbReference>
<dbReference type="PANTHER" id="PTHR30146:SF109">
    <property type="entry name" value="HTH-TYPE TRANSCRIPTIONAL REGULATOR GALS"/>
    <property type="match status" value="1"/>
</dbReference>
<dbReference type="PROSITE" id="PS50932">
    <property type="entry name" value="HTH_LACI_2"/>
    <property type="match status" value="1"/>
</dbReference>
<dbReference type="AlphaFoldDB" id="A0A556QS71"/>
<evidence type="ECO:0000259" key="4">
    <source>
        <dbReference type="PROSITE" id="PS50932"/>
    </source>
</evidence>
<dbReference type="GO" id="GO:0000976">
    <property type="term" value="F:transcription cis-regulatory region binding"/>
    <property type="evidence" value="ECO:0007669"/>
    <property type="project" value="TreeGrafter"/>
</dbReference>
<keyword evidence="2" id="KW-0238">DNA-binding</keyword>
<organism evidence="5 6">
    <name type="scientific">Rariglobus hedericola</name>
    <dbReference type="NCBI Taxonomy" id="2597822"/>
    <lineage>
        <taxon>Bacteria</taxon>
        <taxon>Pseudomonadati</taxon>
        <taxon>Verrucomicrobiota</taxon>
        <taxon>Opitutia</taxon>
        <taxon>Opitutales</taxon>
        <taxon>Opitutaceae</taxon>
        <taxon>Rariglobus</taxon>
    </lineage>
</organism>
<accession>A0A556QS71</accession>
<dbReference type="InterPro" id="IPR010982">
    <property type="entry name" value="Lambda_DNA-bd_dom_sf"/>
</dbReference>
<dbReference type="Gene3D" id="3.40.50.2300">
    <property type="match status" value="2"/>
</dbReference>
<evidence type="ECO:0000256" key="2">
    <source>
        <dbReference type="ARBA" id="ARBA00023125"/>
    </source>
</evidence>
<keyword evidence="6" id="KW-1185">Reference proteome</keyword>
<evidence type="ECO:0000313" key="6">
    <source>
        <dbReference type="Proteomes" id="UP000315648"/>
    </source>
</evidence>